<gene>
    <name evidence="2" type="ORF">LX81_02314</name>
</gene>
<dbReference type="InterPro" id="IPR051680">
    <property type="entry name" value="ATP-dep_Glu-Cys_Ligase-2"/>
</dbReference>
<feature type="domain" description="DUF403" evidence="1">
    <location>
        <begin position="1"/>
        <end position="312"/>
    </location>
</feature>
<reference evidence="2 3" key="1">
    <citation type="submission" date="2018-06" db="EMBL/GenBank/DDBJ databases">
        <title>Genomic Encyclopedia of Archaeal and Bacterial Type Strains, Phase II (KMG-II): from individual species to whole genera.</title>
        <authorList>
            <person name="Goeker M."/>
        </authorList>
    </citation>
    <scope>NUCLEOTIDE SEQUENCE [LARGE SCALE GENOMIC DNA]</scope>
    <source>
        <strain evidence="2 3">DSM 22009</strain>
    </source>
</reference>
<dbReference type="PANTHER" id="PTHR34595:SF7">
    <property type="entry name" value="SLL1039 PROTEIN"/>
    <property type="match status" value="1"/>
</dbReference>
<organism evidence="2 3">
    <name type="scientific">Palleronia aestuarii</name>
    <dbReference type="NCBI Taxonomy" id="568105"/>
    <lineage>
        <taxon>Bacteria</taxon>
        <taxon>Pseudomonadati</taxon>
        <taxon>Pseudomonadota</taxon>
        <taxon>Alphaproteobacteria</taxon>
        <taxon>Rhodobacterales</taxon>
        <taxon>Roseobacteraceae</taxon>
        <taxon>Palleronia</taxon>
    </lineage>
</organism>
<name>A0A2W7NXW7_9RHOB</name>
<comment type="caution">
    <text evidence="2">The sequence shown here is derived from an EMBL/GenBank/DDBJ whole genome shotgun (WGS) entry which is preliminary data.</text>
</comment>
<dbReference type="PANTHER" id="PTHR34595">
    <property type="entry name" value="BLR5612 PROTEIN"/>
    <property type="match status" value="1"/>
</dbReference>
<keyword evidence="3" id="KW-1185">Reference proteome</keyword>
<dbReference type="InterPro" id="IPR007296">
    <property type="entry name" value="DUF403"/>
</dbReference>
<proteinExistence type="predicted"/>
<protein>
    <submittedName>
        <fullName evidence="2">Putative alpha-E superfamily protein</fullName>
    </submittedName>
</protein>
<dbReference type="RefSeq" id="WP_111537451.1">
    <property type="nucleotide sequence ID" value="NZ_QKZL01000008.1"/>
</dbReference>
<dbReference type="EMBL" id="QKZL01000008">
    <property type="protein sequence ID" value="PZX16042.1"/>
    <property type="molecule type" value="Genomic_DNA"/>
</dbReference>
<dbReference type="Proteomes" id="UP000248916">
    <property type="component" value="Unassembled WGS sequence"/>
</dbReference>
<dbReference type="AlphaFoldDB" id="A0A2W7NXW7"/>
<sequence>MLSRTAENLYWTARYIERAETNARLLEVGARNALLPDTSGGNRNEWESVLLASGTKSAFDAKYGDAVERNVETHLFFDRDNPSSVASCLSAARENGRIVRTALTTQVWEALNSAFAEVGDIARQERSSLSTTDLIEWTLKTTALIRGAGLATQLRNDGYDFTNIGHFLERADSTARLLDVKYFVLLPDVGFVGSGLDNYQWRTILRAMNASRAFNWVYGGDVTASKIVDFLVLNRQAPRSLVSSADGALHHIERLARAYGRETEAQTKARALVARLDRIGTEEIFDIGLHQFLRSVIGEVSDLGLAVHATYLSGESR</sequence>
<dbReference type="OrthoDB" id="9803532at2"/>
<dbReference type="Pfam" id="PF04168">
    <property type="entry name" value="Alpha-E"/>
    <property type="match status" value="1"/>
</dbReference>
<evidence type="ECO:0000313" key="2">
    <source>
        <dbReference type="EMBL" id="PZX16042.1"/>
    </source>
</evidence>
<evidence type="ECO:0000313" key="3">
    <source>
        <dbReference type="Proteomes" id="UP000248916"/>
    </source>
</evidence>
<evidence type="ECO:0000259" key="1">
    <source>
        <dbReference type="Pfam" id="PF04168"/>
    </source>
</evidence>
<accession>A0A2W7NXW7</accession>